<evidence type="ECO:0000256" key="1">
    <source>
        <dbReference type="SAM" id="Phobius"/>
    </source>
</evidence>
<keyword evidence="1" id="KW-0472">Membrane</keyword>
<evidence type="ECO:0000313" key="3">
    <source>
        <dbReference type="WBParaSite" id="ACRNAN_scaffold10702.g16334.t1"/>
    </source>
</evidence>
<feature type="transmembrane region" description="Helical" evidence="1">
    <location>
        <begin position="65"/>
        <end position="85"/>
    </location>
</feature>
<dbReference type="WBParaSite" id="ACRNAN_scaffold10702.g16334.t1">
    <property type="protein sequence ID" value="ACRNAN_scaffold10702.g16334.t1"/>
    <property type="gene ID" value="ACRNAN_scaffold10702.g16334"/>
</dbReference>
<feature type="transmembrane region" description="Helical" evidence="1">
    <location>
        <begin position="251"/>
        <end position="275"/>
    </location>
</feature>
<reference evidence="3" key="1">
    <citation type="submission" date="2022-11" db="UniProtKB">
        <authorList>
            <consortium name="WormBaseParasite"/>
        </authorList>
    </citation>
    <scope>IDENTIFICATION</scope>
</reference>
<accession>A0A914CGW7</accession>
<feature type="transmembrane region" description="Helical" evidence="1">
    <location>
        <begin position="35"/>
        <end position="53"/>
    </location>
</feature>
<organism evidence="2 3">
    <name type="scientific">Acrobeloides nanus</name>
    <dbReference type="NCBI Taxonomy" id="290746"/>
    <lineage>
        <taxon>Eukaryota</taxon>
        <taxon>Metazoa</taxon>
        <taxon>Ecdysozoa</taxon>
        <taxon>Nematoda</taxon>
        <taxon>Chromadorea</taxon>
        <taxon>Rhabditida</taxon>
        <taxon>Tylenchina</taxon>
        <taxon>Cephalobomorpha</taxon>
        <taxon>Cephaloboidea</taxon>
        <taxon>Cephalobidae</taxon>
        <taxon>Acrobeloides</taxon>
    </lineage>
</organism>
<keyword evidence="2" id="KW-1185">Reference proteome</keyword>
<name>A0A914CGW7_9BILA</name>
<proteinExistence type="predicted"/>
<feature type="transmembrane region" description="Helical" evidence="1">
    <location>
        <begin position="140"/>
        <end position="159"/>
    </location>
</feature>
<dbReference type="Proteomes" id="UP000887540">
    <property type="component" value="Unplaced"/>
</dbReference>
<sequence length="322" mass="37113">MDPFIVNDAGNVTDICIIEPTFCENTLSIVNLLNMVLRPVAIILLIILIYISLHPKVRPCYKWMILHASLFELIFILMNVFTPILRDLVKTATYRFAMAFLGNLSVNALLAFNCIRFYFVRFWKDTNTPIPPIGMISFAITYDILISPLCYVMMTYLHHESAENIVLIILLVIYIILPVLLLNEIWKMAKMLTGNKSCFPETTAHMDLIRASLIVVLQVVFTLSFIAYSYYQENVYFHLKNDTESMERLKQYFILSNFQSIIFEVFVIFDATIVLSMLKAYRTILNGTSKDIRHFIMGRSTRISMITSSPGLTPVLEQNLKN</sequence>
<keyword evidence="1" id="KW-1133">Transmembrane helix</keyword>
<feature type="transmembrane region" description="Helical" evidence="1">
    <location>
        <begin position="97"/>
        <end position="119"/>
    </location>
</feature>
<protein>
    <submittedName>
        <fullName evidence="3">Uncharacterized protein</fullName>
    </submittedName>
</protein>
<feature type="transmembrane region" description="Helical" evidence="1">
    <location>
        <begin position="207"/>
        <end position="231"/>
    </location>
</feature>
<feature type="transmembrane region" description="Helical" evidence="1">
    <location>
        <begin position="165"/>
        <end position="186"/>
    </location>
</feature>
<keyword evidence="1" id="KW-0812">Transmembrane</keyword>
<evidence type="ECO:0000313" key="2">
    <source>
        <dbReference type="Proteomes" id="UP000887540"/>
    </source>
</evidence>
<dbReference type="AlphaFoldDB" id="A0A914CGW7"/>